<dbReference type="RefSeq" id="WP_090593831.1">
    <property type="nucleotide sequence ID" value="NZ_LT629688.1"/>
</dbReference>
<evidence type="ECO:0000256" key="4">
    <source>
        <dbReference type="ARBA" id="ARBA00023136"/>
    </source>
</evidence>
<evidence type="ECO:0000259" key="7">
    <source>
        <dbReference type="PROSITE" id="PS50850"/>
    </source>
</evidence>
<feature type="transmembrane region" description="Helical" evidence="6">
    <location>
        <begin position="121"/>
        <end position="142"/>
    </location>
</feature>
<keyword evidence="4 6" id="KW-0472">Membrane</keyword>
<evidence type="ECO:0000256" key="1">
    <source>
        <dbReference type="ARBA" id="ARBA00004651"/>
    </source>
</evidence>
<gene>
    <name evidence="8" type="ORF">SAMN04489747_2390</name>
</gene>
<dbReference type="AlphaFoldDB" id="A0A1G6ZTZ7"/>
<feature type="transmembrane region" description="Helical" evidence="6">
    <location>
        <begin position="95"/>
        <end position="115"/>
    </location>
</feature>
<dbReference type="Proteomes" id="UP000198546">
    <property type="component" value="Chromosome i"/>
</dbReference>
<feature type="transmembrane region" description="Helical" evidence="6">
    <location>
        <begin position="262"/>
        <end position="281"/>
    </location>
</feature>
<dbReference type="STRING" id="675864.SAMN04489747_2390"/>
<keyword evidence="9" id="KW-1185">Reference proteome</keyword>
<protein>
    <submittedName>
        <fullName evidence="8">Predicted arabinose efflux permease, MFS family</fullName>
    </submittedName>
</protein>
<keyword evidence="3 6" id="KW-1133">Transmembrane helix</keyword>
<dbReference type="GO" id="GO:0005886">
    <property type="term" value="C:plasma membrane"/>
    <property type="evidence" value="ECO:0007669"/>
    <property type="project" value="UniProtKB-SubCell"/>
</dbReference>
<dbReference type="InterPro" id="IPR020846">
    <property type="entry name" value="MFS_dom"/>
</dbReference>
<feature type="transmembrane region" description="Helical" evidence="6">
    <location>
        <begin position="28"/>
        <end position="51"/>
    </location>
</feature>
<evidence type="ECO:0000256" key="3">
    <source>
        <dbReference type="ARBA" id="ARBA00022989"/>
    </source>
</evidence>
<dbReference type="InterPro" id="IPR011701">
    <property type="entry name" value="MFS"/>
</dbReference>
<evidence type="ECO:0000313" key="9">
    <source>
        <dbReference type="Proteomes" id="UP000198546"/>
    </source>
</evidence>
<comment type="subcellular location">
    <subcellularLocation>
        <location evidence="1">Cell membrane</location>
        <topology evidence="1">Multi-pass membrane protein</topology>
    </subcellularLocation>
</comment>
<name>A0A1G6ZTZ7_9ACTN</name>
<evidence type="ECO:0000256" key="5">
    <source>
        <dbReference type="SAM" id="MobiDB-lite"/>
    </source>
</evidence>
<feature type="transmembrane region" description="Helical" evidence="6">
    <location>
        <begin position="293"/>
        <end position="312"/>
    </location>
</feature>
<dbReference type="InterPro" id="IPR036259">
    <property type="entry name" value="MFS_trans_sf"/>
</dbReference>
<dbReference type="PANTHER" id="PTHR23508:SF10">
    <property type="entry name" value="CARBOXYLIC ACID TRANSPORTER PROTEIN HOMOLOG"/>
    <property type="match status" value="1"/>
</dbReference>
<organism evidence="8 9">
    <name type="scientific">Auraticoccus monumenti</name>
    <dbReference type="NCBI Taxonomy" id="675864"/>
    <lineage>
        <taxon>Bacteria</taxon>
        <taxon>Bacillati</taxon>
        <taxon>Actinomycetota</taxon>
        <taxon>Actinomycetes</taxon>
        <taxon>Propionibacteriales</taxon>
        <taxon>Propionibacteriaceae</taxon>
        <taxon>Auraticoccus</taxon>
    </lineage>
</organism>
<feature type="transmembrane region" description="Helical" evidence="6">
    <location>
        <begin position="63"/>
        <end position="83"/>
    </location>
</feature>
<sequence>MTTPDATASRPLDGTSAPAAPSAPTRRVLVVCWLVVLLGGYHLIGLAVVLPTLLATSALGLDVLGATLAATASLAGVALGAAWHRPLLRAGGPRTALVVAAAASSLAQLITPAVGTSVGFVLLRLTTGLGIGLGLPVVVAVLSRRSARRRSTIVWTSTAYHAGAVLAVLVGLVLLPSWRGHFLLGGLCGLALLPVVWRTVPRSWLLGQPVEVAGEAVRELVTWRHRWVGLAGLTAAFTALALVQGLNTWFPTLLAASGHDGVSSLLLLLVLNVGALAGLLAADAVARTLGPRLGVLVWFSLAAVGLALLSVPTLEVPVMVPLVLLTGALVASTQTLVQVYLTAVVPVSTRQAASGLVIHLGRAGGMVGVAAVGLATSGLGVDFAFQLLAATALLGLLVMVVVTPRTVELPQR</sequence>
<dbReference type="PANTHER" id="PTHR23508">
    <property type="entry name" value="CARBOXYLIC ACID TRANSPORTER PROTEIN HOMOLOG"/>
    <property type="match status" value="1"/>
</dbReference>
<feature type="region of interest" description="Disordered" evidence="5">
    <location>
        <begin position="1"/>
        <end position="21"/>
    </location>
</feature>
<feature type="transmembrane region" description="Helical" evidence="6">
    <location>
        <begin position="227"/>
        <end position="250"/>
    </location>
</feature>
<accession>A0A1G6ZTZ7</accession>
<feature type="domain" description="Major facilitator superfamily (MFS) profile" evidence="7">
    <location>
        <begin position="28"/>
        <end position="407"/>
    </location>
</feature>
<dbReference type="PROSITE" id="PS50850">
    <property type="entry name" value="MFS"/>
    <property type="match status" value="1"/>
</dbReference>
<reference evidence="8 9" key="1">
    <citation type="submission" date="2016-10" db="EMBL/GenBank/DDBJ databases">
        <authorList>
            <person name="de Groot N.N."/>
        </authorList>
    </citation>
    <scope>NUCLEOTIDE SEQUENCE [LARGE SCALE GENOMIC DNA]</scope>
    <source>
        <strain evidence="8 9">MON 2.2</strain>
    </source>
</reference>
<feature type="transmembrane region" description="Helical" evidence="6">
    <location>
        <begin position="318"/>
        <end position="344"/>
    </location>
</feature>
<proteinExistence type="predicted"/>
<feature type="transmembrane region" description="Helical" evidence="6">
    <location>
        <begin position="181"/>
        <end position="200"/>
    </location>
</feature>
<dbReference type="Pfam" id="PF07690">
    <property type="entry name" value="MFS_1"/>
    <property type="match status" value="1"/>
</dbReference>
<feature type="transmembrane region" description="Helical" evidence="6">
    <location>
        <begin position="383"/>
        <end position="402"/>
    </location>
</feature>
<dbReference type="Gene3D" id="1.20.1250.20">
    <property type="entry name" value="MFS general substrate transporter like domains"/>
    <property type="match status" value="2"/>
</dbReference>
<keyword evidence="2 6" id="KW-0812">Transmembrane</keyword>
<dbReference type="SUPFAM" id="SSF103473">
    <property type="entry name" value="MFS general substrate transporter"/>
    <property type="match status" value="1"/>
</dbReference>
<dbReference type="OrthoDB" id="9787026at2"/>
<feature type="transmembrane region" description="Helical" evidence="6">
    <location>
        <begin position="356"/>
        <end position="377"/>
    </location>
</feature>
<dbReference type="GO" id="GO:0046943">
    <property type="term" value="F:carboxylic acid transmembrane transporter activity"/>
    <property type="evidence" value="ECO:0007669"/>
    <property type="project" value="TreeGrafter"/>
</dbReference>
<feature type="transmembrane region" description="Helical" evidence="6">
    <location>
        <begin position="154"/>
        <end position="175"/>
    </location>
</feature>
<dbReference type="EMBL" id="LT629688">
    <property type="protein sequence ID" value="SDE05687.1"/>
    <property type="molecule type" value="Genomic_DNA"/>
</dbReference>
<evidence type="ECO:0000256" key="2">
    <source>
        <dbReference type="ARBA" id="ARBA00022692"/>
    </source>
</evidence>
<evidence type="ECO:0000313" key="8">
    <source>
        <dbReference type="EMBL" id="SDE05687.1"/>
    </source>
</evidence>
<evidence type="ECO:0000256" key="6">
    <source>
        <dbReference type="SAM" id="Phobius"/>
    </source>
</evidence>